<dbReference type="AlphaFoldDB" id="A0AAD5HHY8"/>
<dbReference type="Proteomes" id="UP001206595">
    <property type="component" value="Unassembled WGS sequence"/>
</dbReference>
<dbReference type="RefSeq" id="XP_051448518.1">
    <property type="nucleotide sequence ID" value="XM_051585744.1"/>
</dbReference>
<evidence type="ECO:0000256" key="2">
    <source>
        <dbReference type="SAM" id="Phobius"/>
    </source>
</evidence>
<dbReference type="GO" id="GO:0005783">
    <property type="term" value="C:endoplasmic reticulum"/>
    <property type="evidence" value="ECO:0007669"/>
    <property type="project" value="InterPro"/>
</dbReference>
<reference evidence="3" key="1">
    <citation type="submission" date="2021-06" db="EMBL/GenBank/DDBJ databases">
        <authorList>
            <consortium name="DOE Joint Genome Institute"/>
            <person name="Mondo S.J."/>
            <person name="Amses K.R."/>
            <person name="Simmons D.R."/>
            <person name="Longcore J.E."/>
            <person name="Seto K."/>
            <person name="Alves G.H."/>
            <person name="Bonds A.E."/>
            <person name="Quandt C.A."/>
            <person name="Davis W.J."/>
            <person name="Chang Y."/>
            <person name="Letcher P.M."/>
            <person name="Powell M.J."/>
            <person name="Kuo A."/>
            <person name="Labutti K."/>
            <person name="Pangilinan J."/>
            <person name="Andreopoulos W."/>
            <person name="Tritt A."/>
            <person name="Riley R."/>
            <person name="Hundley H."/>
            <person name="Johnson J."/>
            <person name="Lipzen A."/>
            <person name="Barry K."/>
            <person name="Berbee M.L."/>
            <person name="Buchler N.E."/>
            <person name="Grigoriev I.V."/>
            <person name="Spatafora J.W."/>
            <person name="Stajich J.E."/>
            <person name="James T.Y."/>
        </authorList>
    </citation>
    <scope>NUCLEOTIDE SEQUENCE</scope>
    <source>
        <strain evidence="3">AG</strain>
    </source>
</reference>
<name>A0AAD5HHY8_UMBRA</name>
<reference evidence="3" key="2">
    <citation type="journal article" date="2022" name="Proc. Natl. Acad. Sci. U.S.A.">
        <title>Diploid-dominant life cycles characterize the early evolution of Fungi.</title>
        <authorList>
            <person name="Amses K.R."/>
            <person name="Simmons D.R."/>
            <person name="Longcore J.E."/>
            <person name="Mondo S.J."/>
            <person name="Seto K."/>
            <person name="Jeronimo G.H."/>
            <person name="Bonds A.E."/>
            <person name="Quandt C.A."/>
            <person name="Davis W.J."/>
            <person name="Chang Y."/>
            <person name="Federici B.A."/>
            <person name="Kuo A."/>
            <person name="LaButti K."/>
            <person name="Pangilinan J."/>
            <person name="Andreopoulos W."/>
            <person name="Tritt A."/>
            <person name="Riley R."/>
            <person name="Hundley H."/>
            <person name="Johnson J."/>
            <person name="Lipzen A."/>
            <person name="Barry K."/>
            <person name="Lang B.F."/>
            <person name="Cuomo C.A."/>
            <person name="Buchler N.E."/>
            <person name="Grigoriev I.V."/>
            <person name="Spatafora J.W."/>
            <person name="Stajich J.E."/>
            <person name="James T.Y."/>
        </authorList>
    </citation>
    <scope>NUCLEOTIDE SEQUENCE</scope>
    <source>
        <strain evidence="3">AG</strain>
    </source>
</reference>
<dbReference type="InterPro" id="IPR012098">
    <property type="entry name" value="SND3_fun"/>
</dbReference>
<feature type="transmembrane region" description="Helical" evidence="2">
    <location>
        <begin position="36"/>
        <end position="56"/>
    </location>
</feature>
<gene>
    <name evidence="3" type="ORF">K450DRAFT_221559</name>
</gene>
<dbReference type="GeneID" id="75911092"/>
<keyword evidence="2" id="KW-1133">Transmembrane helix</keyword>
<dbReference type="EMBL" id="MU620895">
    <property type="protein sequence ID" value="KAI8583514.1"/>
    <property type="molecule type" value="Genomic_DNA"/>
</dbReference>
<keyword evidence="2" id="KW-0472">Membrane</keyword>
<dbReference type="GO" id="GO:0045047">
    <property type="term" value="P:protein targeting to ER"/>
    <property type="evidence" value="ECO:0007669"/>
    <property type="project" value="InterPro"/>
</dbReference>
<sequence length="191" mass="20892">MGPPAFLTSPMLNLGVMLGSMQLVKKIPFEDPQVLMYARVAYYGMNLLVILWAFYLKMSVAKKNDRTPLTYAAPPKSSFGAQAAATEETVTTTNSAYDQAELQKFITTTVTSLAVISVLHWKFGVNQPLMVQSIMPLKNFLIAKPVIIHLWGDAAEGDLKRPWKADSNPLAALMGGGGSSSTAEEEHEKKE</sequence>
<dbReference type="GO" id="GO:0005739">
    <property type="term" value="C:mitochondrion"/>
    <property type="evidence" value="ECO:0007669"/>
    <property type="project" value="TreeGrafter"/>
</dbReference>
<evidence type="ECO:0000313" key="4">
    <source>
        <dbReference type="Proteomes" id="UP001206595"/>
    </source>
</evidence>
<dbReference type="PANTHER" id="PTHR28112:SF1">
    <property type="entry name" value="SRP-INDEPENDENT TARGETING PROTEIN 3"/>
    <property type="match status" value="1"/>
</dbReference>
<keyword evidence="2" id="KW-0812">Transmembrane</keyword>
<organism evidence="3 4">
    <name type="scientific">Umbelopsis ramanniana AG</name>
    <dbReference type="NCBI Taxonomy" id="1314678"/>
    <lineage>
        <taxon>Eukaryota</taxon>
        <taxon>Fungi</taxon>
        <taxon>Fungi incertae sedis</taxon>
        <taxon>Mucoromycota</taxon>
        <taxon>Mucoromycotina</taxon>
        <taxon>Umbelopsidomycetes</taxon>
        <taxon>Umbelopsidales</taxon>
        <taxon>Umbelopsidaceae</taxon>
        <taxon>Umbelopsis</taxon>
    </lineage>
</organism>
<dbReference type="Pfam" id="PF10032">
    <property type="entry name" value="Pho88"/>
    <property type="match status" value="1"/>
</dbReference>
<evidence type="ECO:0000256" key="1">
    <source>
        <dbReference type="SAM" id="MobiDB-lite"/>
    </source>
</evidence>
<protein>
    <submittedName>
        <fullName evidence="3">Uncharacterized protein</fullName>
    </submittedName>
</protein>
<keyword evidence="4" id="KW-1185">Reference proteome</keyword>
<proteinExistence type="predicted"/>
<feature type="region of interest" description="Disordered" evidence="1">
    <location>
        <begin position="170"/>
        <end position="191"/>
    </location>
</feature>
<comment type="caution">
    <text evidence="3">The sequence shown here is derived from an EMBL/GenBank/DDBJ whole genome shotgun (WGS) entry which is preliminary data.</text>
</comment>
<accession>A0AAD5HHY8</accession>
<evidence type="ECO:0000313" key="3">
    <source>
        <dbReference type="EMBL" id="KAI8583514.1"/>
    </source>
</evidence>
<dbReference type="PANTHER" id="PTHR28112">
    <property type="entry name" value="SRP-INDEPENDENT TARGETING PROTEIN 3"/>
    <property type="match status" value="1"/>
</dbReference>